<evidence type="ECO:0000313" key="5">
    <source>
        <dbReference type="Proteomes" id="UP000217838"/>
    </source>
</evidence>
<protein>
    <recommendedName>
        <fullName evidence="3">Protein SirB1 N-terminal domain-containing protein</fullName>
    </recommendedName>
</protein>
<feature type="domain" description="Protein SirB1 N-terminal" evidence="3">
    <location>
        <begin position="177"/>
        <end position="284"/>
    </location>
</feature>
<dbReference type="InterPro" id="IPR011990">
    <property type="entry name" value="TPR-like_helical_dom_sf"/>
</dbReference>
<dbReference type="Pfam" id="PF13369">
    <property type="entry name" value="Transglut_core2"/>
    <property type="match status" value="1"/>
</dbReference>
<keyword evidence="2" id="KW-0802">TPR repeat</keyword>
<gene>
    <name evidence="4" type="ORF">COB11_07990</name>
</gene>
<dbReference type="EMBL" id="NVUU01000121">
    <property type="protein sequence ID" value="PCI91956.1"/>
    <property type="molecule type" value="Genomic_DNA"/>
</dbReference>
<proteinExistence type="inferred from homology"/>
<feature type="repeat" description="TPR" evidence="2">
    <location>
        <begin position="317"/>
        <end position="350"/>
    </location>
</feature>
<dbReference type="InterPro" id="IPR019734">
    <property type="entry name" value="TPR_rpt"/>
</dbReference>
<organism evidence="4 5">
    <name type="scientific">Aerophobetes bacterium</name>
    <dbReference type="NCBI Taxonomy" id="2030807"/>
    <lineage>
        <taxon>Bacteria</taxon>
        <taxon>Candidatus Aerophobota</taxon>
    </lineage>
</organism>
<dbReference type="SMART" id="SM00028">
    <property type="entry name" value="TPR"/>
    <property type="match status" value="2"/>
</dbReference>
<evidence type="ECO:0000256" key="2">
    <source>
        <dbReference type="PROSITE-ProRule" id="PRU00339"/>
    </source>
</evidence>
<dbReference type="SUPFAM" id="SSF48452">
    <property type="entry name" value="TPR-like"/>
    <property type="match status" value="1"/>
</dbReference>
<evidence type="ECO:0000259" key="3">
    <source>
        <dbReference type="Pfam" id="PF13369"/>
    </source>
</evidence>
<dbReference type="AlphaFoldDB" id="A0A2A4YAW0"/>
<dbReference type="InterPro" id="IPR032698">
    <property type="entry name" value="SirB1_N"/>
</dbReference>
<dbReference type="PROSITE" id="PS50005">
    <property type="entry name" value="TPR"/>
    <property type="match status" value="1"/>
</dbReference>
<evidence type="ECO:0000313" key="4">
    <source>
        <dbReference type="EMBL" id="PCI91956.1"/>
    </source>
</evidence>
<dbReference type="Proteomes" id="UP000217838">
    <property type="component" value="Unassembled WGS sequence"/>
</dbReference>
<sequence length="531" mass="61090">MEKTLFGLTIYTMRLLSIFLFSTCLCFSYPSAERMNLQTLYNSLDPTSISKLFAFYELYPDTDLGKDALKRVWDLIYLHKDKGDKTPVSIKLPDLDIGAMIALINKQPYEKETNITLKQLDQIEKISSHLKNRTLKGYGVLEKEEVMKLSSDEIDLARALLLYQYEASEDPIYEVRKYEANLDLMALQILARLSKDATDLEKIHAINHFIFHEMKFRFPPHSLWAKDIDIYTFLPSVIDNRQGVCLGVSILYLALAQRIDVPLEIITPPGHIYVRYKDGDTIINIETTARGVNTPSDMYLGINTKLLHERSLKEVVGMAFVNQASVMLHRKDYDTAVSLYEKAMPFTPDDDLIKLLLGITYLMQYENEKAEDLFKQIAGKTFIDAVHEETIPMDYLSGNATVDAIEAVFTPVDETRDSILQKQKILLSCLEECPKFRAGQLQLAVSWLQLGRGKEALEALKKCYELDKKDPTMNYYLTVLSLQRLQYQEAWNFLTHTKEILSSNNHNPKMLKSLEYQLRCVYPNPIHKICN</sequence>
<comment type="caution">
    <text evidence="4">The sequence shown here is derived from an EMBL/GenBank/DDBJ whole genome shotgun (WGS) entry which is preliminary data.</text>
</comment>
<dbReference type="Gene3D" id="1.25.40.10">
    <property type="entry name" value="Tetratricopeptide repeat domain"/>
    <property type="match status" value="2"/>
</dbReference>
<reference evidence="5" key="1">
    <citation type="submission" date="2017-08" db="EMBL/GenBank/DDBJ databases">
        <title>A dynamic microbial community with high functional redundancy inhabits the cold, oxic subseafloor aquifer.</title>
        <authorList>
            <person name="Tully B.J."/>
            <person name="Wheat C.G."/>
            <person name="Glazer B.T."/>
            <person name="Huber J.A."/>
        </authorList>
    </citation>
    <scope>NUCLEOTIDE SEQUENCE [LARGE SCALE GENOMIC DNA]</scope>
</reference>
<name>A0A2A4YAW0_UNCAE</name>
<evidence type="ECO:0000256" key="1">
    <source>
        <dbReference type="ARBA" id="ARBA00007100"/>
    </source>
</evidence>
<comment type="similarity">
    <text evidence="1">Belongs to the UPF0162 family.</text>
</comment>
<accession>A0A2A4YAW0</accession>